<proteinExistence type="inferred from homology"/>
<organism evidence="6 7">
    <name type="scientific">Oryctolagus cuniculus</name>
    <name type="common">Rabbit</name>
    <dbReference type="NCBI Taxonomy" id="9986"/>
    <lineage>
        <taxon>Eukaryota</taxon>
        <taxon>Metazoa</taxon>
        <taxon>Chordata</taxon>
        <taxon>Craniata</taxon>
        <taxon>Vertebrata</taxon>
        <taxon>Euteleostomi</taxon>
        <taxon>Mammalia</taxon>
        <taxon>Eutheria</taxon>
        <taxon>Euarchontoglires</taxon>
        <taxon>Glires</taxon>
        <taxon>Lagomorpha</taxon>
        <taxon>Leporidae</taxon>
        <taxon>Oryctolagus</taxon>
    </lineage>
</organism>
<evidence type="ECO:0000313" key="7">
    <source>
        <dbReference type="Proteomes" id="UP000001811"/>
    </source>
</evidence>
<dbReference type="InParanoid" id="A0A5F9CQN8"/>
<evidence type="ECO:0000256" key="3">
    <source>
        <dbReference type="ARBA" id="ARBA00023274"/>
    </source>
</evidence>
<feature type="compositionally biased region" description="Basic residues" evidence="5">
    <location>
        <begin position="41"/>
        <end position="51"/>
    </location>
</feature>
<sequence length="126" mass="14353">PHGLLTRSSPRLIMLPKDDKKKKDARKSAKKDKDPVNKSGGKTKKKKWSKGKVRDKLKNLVLFDKATFNELCKEVANYKLITPAVVSERLKIRGTGLNTLVSKHRAQVIYTRNTKGEMPQLLVKMR</sequence>
<dbReference type="Pfam" id="PF03297">
    <property type="entry name" value="Ribosomal_S25"/>
    <property type="match status" value="1"/>
</dbReference>
<reference evidence="6 7" key="1">
    <citation type="journal article" date="2011" name="Nature">
        <title>A high-resolution map of human evolutionary constraint using 29 mammals.</title>
        <authorList>
            <person name="Lindblad-Toh K."/>
            <person name="Garber M."/>
            <person name="Zuk O."/>
            <person name="Lin M.F."/>
            <person name="Parker B.J."/>
            <person name="Washietl S."/>
            <person name="Kheradpour P."/>
            <person name="Ernst J."/>
            <person name="Jordan G."/>
            <person name="Mauceli E."/>
            <person name="Ward L.D."/>
            <person name="Lowe C.B."/>
            <person name="Holloway A.K."/>
            <person name="Clamp M."/>
            <person name="Gnerre S."/>
            <person name="Alfoldi J."/>
            <person name="Beal K."/>
            <person name="Chang J."/>
            <person name="Clawson H."/>
            <person name="Cuff J."/>
            <person name="Di Palma F."/>
            <person name="Fitzgerald S."/>
            <person name="Flicek P."/>
            <person name="Guttman M."/>
            <person name="Hubisz M.J."/>
            <person name="Jaffe D.B."/>
            <person name="Jungreis I."/>
            <person name="Kent W.J."/>
            <person name="Kostka D."/>
            <person name="Lara M."/>
            <person name="Martins A.L."/>
            <person name="Massingham T."/>
            <person name="Moltke I."/>
            <person name="Raney B.J."/>
            <person name="Rasmussen M.D."/>
            <person name="Robinson J."/>
            <person name="Stark A."/>
            <person name="Vilella A.J."/>
            <person name="Wen J."/>
            <person name="Xie X."/>
            <person name="Zody M.C."/>
            <person name="Baldwin J."/>
            <person name="Bloom T."/>
            <person name="Chin C.W."/>
            <person name="Heiman D."/>
            <person name="Nicol R."/>
            <person name="Nusbaum C."/>
            <person name="Young S."/>
            <person name="Wilkinson J."/>
            <person name="Worley K.C."/>
            <person name="Kovar C.L."/>
            <person name="Muzny D.M."/>
            <person name="Gibbs R.A."/>
            <person name="Cree A."/>
            <person name="Dihn H.H."/>
            <person name="Fowler G."/>
            <person name="Jhangiani S."/>
            <person name="Joshi V."/>
            <person name="Lee S."/>
            <person name="Lewis L.R."/>
            <person name="Nazareth L.V."/>
            <person name="Okwuonu G."/>
            <person name="Santibanez J."/>
            <person name="Warren W.C."/>
            <person name="Mardis E.R."/>
            <person name="Weinstock G.M."/>
            <person name="Wilson R.K."/>
            <person name="Delehaunty K."/>
            <person name="Dooling D."/>
            <person name="Fronik C."/>
            <person name="Fulton L."/>
            <person name="Fulton B."/>
            <person name="Graves T."/>
            <person name="Minx P."/>
            <person name="Sodergren E."/>
            <person name="Birney E."/>
            <person name="Margulies E.H."/>
            <person name="Herrero J."/>
            <person name="Green E.D."/>
            <person name="Haussler D."/>
            <person name="Siepel A."/>
            <person name="Goldman N."/>
            <person name="Pollard K.S."/>
            <person name="Pedersen J.S."/>
            <person name="Lander E.S."/>
            <person name="Kellis M."/>
        </authorList>
    </citation>
    <scope>NUCLEOTIDE SEQUENCE [LARGE SCALE GENOMIC DNA]</scope>
    <source>
        <strain evidence="6 7">Thorbecke inbred</strain>
    </source>
</reference>
<keyword evidence="7" id="KW-1185">Reference proteome</keyword>
<dbReference type="STRING" id="9986.ENSOCUP00000036055"/>
<dbReference type="GO" id="GO:1990904">
    <property type="term" value="C:ribonucleoprotein complex"/>
    <property type="evidence" value="ECO:0007669"/>
    <property type="project" value="UniProtKB-KW"/>
</dbReference>
<evidence type="ECO:0000256" key="5">
    <source>
        <dbReference type="SAM" id="MobiDB-lite"/>
    </source>
</evidence>
<evidence type="ECO:0000313" key="6">
    <source>
        <dbReference type="Ensembl" id="ENSOCUP00000036055.1"/>
    </source>
</evidence>
<dbReference type="EMBL" id="AAGW02004167">
    <property type="status" value="NOT_ANNOTATED_CDS"/>
    <property type="molecule type" value="Genomic_DNA"/>
</dbReference>
<dbReference type="Bgee" id="ENSOCUG00000012435">
    <property type="expression patterns" value="Expressed in testis and 8 other cell types or tissues"/>
</dbReference>
<accession>A0A5F9CQN8</accession>
<name>A0A5F9CQN8_RABIT</name>
<reference evidence="6" key="3">
    <citation type="submission" date="2025-09" db="UniProtKB">
        <authorList>
            <consortium name="Ensembl"/>
        </authorList>
    </citation>
    <scope>IDENTIFICATION</scope>
    <source>
        <strain evidence="6">Thorbecke</strain>
    </source>
</reference>
<dbReference type="Proteomes" id="UP000001811">
    <property type="component" value="Chromosome 7"/>
</dbReference>
<keyword evidence="2 4" id="KW-0689">Ribosomal protein</keyword>
<evidence type="ECO:0000256" key="2">
    <source>
        <dbReference type="ARBA" id="ARBA00022980"/>
    </source>
</evidence>
<dbReference type="GO" id="GO:0005840">
    <property type="term" value="C:ribosome"/>
    <property type="evidence" value="ECO:0007669"/>
    <property type="project" value="UniProtKB-KW"/>
</dbReference>
<dbReference type="AlphaFoldDB" id="A0A5F9CQN8"/>
<keyword evidence="3 4" id="KW-0687">Ribonucleoprotein</keyword>
<reference evidence="6" key="2">
    <citation type="submission" date="2025-08" db="UniProtKB">
        <authorList>
            <consortium name="Ensembl"/>
        </authorList>
    </citation>
    <scope>IDENTIFICATION</scope>
    <source>
        <strain evidence="6">Thorbecke</strain>
    </source>
</reference>
<dbReference type="SMR" id="A0A5F9CQN8"/>
<dbReference type="PANTHER" id="PTHR12850">
    <property type="entry name" value="40S RIBOSOMAL PROTEIN S25"/>
    <property type="match status" value="1"/>
</dbReference>
<comment type="similarity">
    <text evidence="1 4">Belongs to the eukaryotic ribosomal protein eS25 family.</text>
</comment>
<feature type="region of interest" description="Disordered" evidence="5">
    <location>
        <begin position="1"/>
        <end position="52"/>
    </location>
</feature>
<dbReference type="Gene3D" id="3.30.63.20">
    <property type="match status" value="1"/>
</dbReference>
<protein>
    <recommendedName>
        <fullName evidence="4">40S ribosomal protein S25</fullName>
    </recommendedName>
</protein>
<evidence type="ECO:0000256" key="4">
    <source>
        <dbReference type="RuleBase" id="RU366057"/>
    </source>
</evidence>
<dbReference type="GeneTree" id="ENSGT00390000004856"/>
<dbReference type="Ensembl" id="ENSOCUT00000012433.3">
    <property type="protein sequence ID" value="ENSOCUP00000036055.1"/>
    <property type="gene ID" value="ENSOCUG00000012435.3"/>
</dbReference>
<dbReference type="InterPro" id="IPR004977">
    <property type="entry name" value="Ribosomal_eS25"/>
</dbReference>
<evidence type="ECO:0000256" key="1">
    <source>
        <dbReference type="ARBA" id="ARBA00009106"/>
    </source>
</evidence>